<gene>
    <name evidence="1" type="ORF">SS50377_23021</name>
</gene>
<dbReference type="RefSeq" id="XP_067766161.1">
    <property type="nucleotide sequence ID" value="XM_067906893.1"/>
</dbReference>
<comment type="caution">
    <text evidence="1">The sequence shown here is derived from an EMBL/GenBank/DDBJ whole genome shotgun (WGS) entry which is preliminary data.</text>
</comment>
<dbReference type="GeneID" id="94297044"/>
<dbReference type="KEGG" id="ssao:94297044"/>
<keyword evidence="2" id="KW-1185">Reference proteome</keyword>
<dbReference type="AlphaFoldDB" id="A0A9P8LVY2"/>
<protein>
    <submittedName>
        <fullName evidence="1">Uncharacterized protein</fullName>
    </submittedName>
</protein>
<sequence length="111" mass="13179">MQTCFIKIKGSQSHAALFEILHDEIHIKDYYFNYRIPLASTVVEVQDGEEYFTYYDKLQNVKLDIPKIKSVPVQRNSDFSVLQYIYEPQGILSYYNQNCDHQQVCSFKRIQ</sequence>
<accession>A0A9P8LVY2</accession>
<dbReference type="EMBL" id="AUWU02000003">
    <property type="protein sequence ID" value="KAH0575388.1"/>
    <property type="molecule type" value="Genomic_DNA"/>
</dbReference>
<evidence type="ECO:0000313" key="1">
    <source>
        <dbReference type="EMBL" id="KAH0575388.1"/>
    </source>
</evidence>
<evidence type="ECO:0000313" key="2">
    <source>
        <dbReference type="Proteomes" id="UP000018208"/>
    </source>
</evidence>
<organism evidence="1 2">
    <name type="scientific">Spironucleus salmonicida</name>
    <dbReference type="NCBI Taxonomy" id="348837"/>
    <lineage>
        <taxon>Eukaryota</taxon>
        <taxon>Metamonada</taxon>
        <taxon>Diplomonadida</taxon>
        <taxon>Hexamitidae</taxon>
        <taxon>Hexamitinae</taxon>
        <taxon>Spironucleus</taxon>
    </lineage>
</organism>
<reference evidence="1 2" key="1">
    <citation type="journal article" date="2014" name="PLoS Genet.">
        <title>The Genome of Spironucleus salmonicida Highlights a Fish Pathogen Adapted to Fluctuating Environments.</title>
        <authorList>
            <person name="Xu F."/>
            <person name="Jerlstrom-Hultqvist J."/>
            <person name="Einarsson E."/>
            <person name="Astvaldsson A."/>
            <person name="Svard S.G."/>
            <person name="Andersson J.O."/>
        </authorList>
    </citation>
    <scope>NUCLEOTIDE SEQUENCE [LARGE SCALE GENOMIC DNA]</scope>
    <source>
        <strain evidence="1 2">ATCC 50377</strain>
    </source>
</reference>
<name>A0A9P8LVY2_9EUKA</name>
<dbReference type="Proteomes" id="UP000018208">
    <property type="component" value="Unassembled WGS sequence"/>
</dbReference>
<proteinExistence type="predicted"/>